<evidence type="ECO:0000313" key="3">
    <source>
        <dbReference type="Proteomes" id="UP000005580"/>
    </source>
</evidence>
<organism evidence="2 3">
    <name type="scientific">Hoylesella oralis ATCC 33269</name>
    <dbReference type="NCBI Taxonomy" id="873533"/>
    <lineage>
        <taxon>Bacteria</taxon>
        <taxon>Pseudomonadati</taxon>
        <taxon>Bacteroidota</taxon>
        <taxon>Bacteroidia</taxon>
        <taxon>Bacteroidales</taxon>
        <taxon>Prevotellaceae</taxon>
        <taxon>Hoylesella</taxon>
    </lineage>
</organism>
<accession>E7RM02</accession>
<comment type="caution">
    <text evidence="2">The sequence shown here is derived from an EMBL/GenBank/DDBJ whole genome shotgun (WGS) entry which is preliminary data.</text>
</comment>
<dbReference type="AlphaFoldDB" id="E7RM02"/>
<dbReference type="InterPro" id="IPR005325">
    <property type="entry name" value="DUF308_memb"/>
</dbReference>
<dbReference type="PANTHER" id="PTHR34989">
    <property type="entry name" value="PROTEIN HDED"/>
    <property type="match status" value="1"/>
</dbReference>
<keyword evidence="1" id="KW-0472">Membrane</keyword>
<gene>
    <name evidence="2" type="ORF">HMPREF0663_10152</name>
</gene>
<feature type="transmembrane region" description="Helical" evidence="1">
    <location>
        <begin position="156"/>
        <end position="180"/>
    </location>
</feature>
<dbReference type="Proteomes" id="UP000005580">
    <property type="component" value="Unassembled WGS sequence"/>
</dbReference>
<feature type="transmembrane region" description="Helical" evidence="1">
    <location>
        <begin position="127"/>
        <end position="150"/>
    </location>
</feature>
<dbReference type="PANTHER" id="PTHR34989:SF1">
    <property type="entry name" value="PROTEIN HDED"/>
    <property type="match status" value="1"/>
</dbReference>
<dbReference type="InterPro" id="IPR052712">
    <property type="entry name" value="Acid_resist_chaperone_HdeD"/>
</dbReference>
<dbReference type="RefSeq" id="WP_004368811.1">
    <property type="nucleotide sequence ID" value="NZ_GL833119.1"/>
</dbReference>
<reference evidence="2" key="1">
    <citation type="submission" date="2011-01" db="EMBL/GenBank/DDBJ databases">
        <authorList>
            <person name="Muzny D."/>
            <person name="Qin X."/>
            <person name="Buhay C."/>
            <person name="Dugan-Rocha S."/>
            <person name="Ding Y."/>
            <person name="Chen G."/>
            <person name="Hawes A."/>
            <person name="Holder M."/>
            <person name="Jhangiani S."/>
            <person name="Johnson A."/>
            <person name="Khan Z."/>
            <person name="Li Z."/>
            <person name="Liu W."/>
            <person name="Liu X."/>
            <person name="Perez L."/>
            <person name="Shen H."/>
            <person name="Wang Q."/>
            <person name="Watt J."/>
            <person name="Xi L."/>
            <person name="Xin Y."/>
            <person name="Zhou J."/>
            <person name="Deng J."/>
            <person name="Jiang H."/>
            <person name="Liu Y."/>
            <person name="Qu J."/>
            <person name="Song X.-Z."/>
            <person name="Zhang L."/>
            <person name="Villasana D."/>
            <person name="Johnson A."/>
            <person name="Liu J."/>
            <person name="Liyanage D."/>
            <person name="Lorensuhewa L."/>
            <person name="Robinson T."/>
            <person name="Song A."/>
            <person name="Song B.-B."/>
            <person name="Dinh H."/>
            <person name="Thornton R."/>
            <person name="Coyle M."/>
            <person name="Francisco L."/>
            <person name="Jackson L."/>
            <person name="Javaid M."/>
            <person name="Korchina V."/>
            <person name="Kovar C."/>
            <person name="Mata R."/>
            <person name="Mathew T."/>
            <person name="Ngo R."/>
            <person name="Nguyen L."/>
            <person name="Nguyen N."/>
            <person name="Okwuonu G."/>
            <person name="Ongeri F."/>
            <person name="Pham C."/>
            <person name="Simmons D."/>
            <person name="Wilczek-Boney K."/>
            <person name="Hale W."/>
            <person name="Jakkamsetti A."/>
            <person name="Pham P."/>
            <person name="Ruth R."/>
            <person name="San Lucas F."/>
            <person name="Warren J."/>
            <person name="Zhang J."/>
            <person name="Zhao Z."/>
            <person name="Zhou C."/>
            <person name="Zhu D."/>
            <person name="Lee S."/>
            <person name="Bess C."/>
            <person name="Blankenburg K."/>
            <person name="Forbes L."/>
            <person name="Fu Q."/>
            <person name="Gubbala S."/>
            <person name="Hirani K."/>
            <person name="Jayaseelan J.C."/>
            <person name="Lara F."/>
            <person name="Munidasa M."/>
            <person name="Palculict T."/>
            <person name="Patil S."/>
            <person name="Pu L.-L."/>
            <person name="Saada N."/>
            <person name="Tang L."/>
            <person name="Weissenberger G."/>
            <person name="Zhu Y."/>
            <person name="Hemphill L."/>
            <person name="Shang Y."/>
            <person name="Youmans B."/>
            <person name="Ayvaz T."/>
            <person name="Ross M."/>
            <person name="Santibanez J."/>
            <person name="Aqrawi P."/>
            <person name="Gross S."/>
            <person name="Joshi V."/>
            <person name="Fowler G."/>
            <person name="Nazareth L."/>
            <person name="Reid J."/>
            <person name="Worley K."/>
            <person name="Petrosino J."/>
            <person name="Highlander S."/>
            <person name="Gibbs R."/>
        </authorList>
    </citation>
    <scope>NUCLEOTIDE SEQUENCE [LARGE SCALE GENOMIC DNA]</scope>
    <source>
        <strain evidence="2">ATCC 33269</strain>
    </source>
</reference>
<name>E7RM02_9BACT</name>
<evidence type="ECO:0000256" key="1">
    <source>
        <dbReference type="SAM" id="Phobius"/>
    </source>
</evidence>
<dbReference type="eggNOG" id="COG3247">
    <property type="taxonomic scope" value="Bacteria"/>
</dbReference>
<keyword evidence="1" id="KW-1133">Transmembrane helix</keyword>
<dbReference type="GO" id="GO:0005886">
    <property type="term" value="C:plasma membrane"/>
    <property type="evidence" value="ECO:0007669"/>
    <property type="project" value="TreeGrafter"/>
</dbReference>
<dbReference type="STRING" id="28134.SAMN05444288_0694"/>
<sequence length="211" mass="23722">MEYLLKSFTKTVKHWYFPLILGVLFIICGLYVFVSPAETYLTLALLFALSFLVWGLSDMFFSIDNRKSLRSWGWYFVGGLVSLLMGFYLLIHPVVSMEVLPFVVGFMLLFRSFELLGFAFEVKEAGVLNWGNLAIASVLGIIVSFVLLAWPVFTGVWLVVLTGLAFIFTGIASIILSLNLKKLKAWGDKLSGDLKDRIEKLNSEIKEALGK</sequence>
<feature type="transmembrane region" description="Helical" evidence="1">
    <location>
        <begin position="73"/>
        <end position="93"/>
    </location>
</feature>
<evidence type="ECO:0008006" key="4">
    <source>
        <dbReference type="Google" id="ProtNLM"/>
    </source>
</evidence>
<keyword evidence="3" id="KW-1185">Reference proteome</keyword>
<keyword evidence="1" id="KW-0812">Transmembrane</keyword>
<proteinExistence type="predicted"/>
<evidence type="ECO:0000313" key="2">
    <source>
        <dbReference type="EMBL" id="EFZ37783.1"/>
    </source>
</evidence>
<dbReference type="HOGENOM" id="CLU_091585_5_0_10"/>
<feature type="transmembrane region" description="Helical" evidence="1">
    <location>
        <begin position="99"/>
        <end position="120"/>
    </location>
</feature>
<feature type="transmembrane region" description="Helical" evidence="1">
    <location>
        <begin position="40"/>
        <end position="61"/>
    </location>
</feature>
<dbReference type="EMBL" id="AEPE02000002">
    <property type="protein sequence ID" value="EFZ37783.1"/>
    <property type="molecule type" value="Genomic_DNA"/>
</dbReference>
<protein>
    <recommendedName>
        <fullName evidence="4">Acid-resistance membrane protein</fullName>
    </recommendedName>
</protein>
<dbReference type="Pfam" id="PF03729">
    <property type="entry name" value="DUF308"/>
    <property type="match status" value="2"/>
</dbReference>
<feature type="transmembrane region" description="Helical" evidence="1">
    <location>
        <begin position="15"/>
        <end position="34"/>
    </location>
</feature>